<dbReference type="Pfam" id="PF13410">
    <property type="entry name" value="GST_C_2"/>
    <property type="match status" value="1"/>
</dbReference>
<dbReference type="PROSITE" id="PS50404">
    <property type="entry name" value="GST_NTER"/>
    <property type="match status" value="1"/>
</dbReference>
<evidence type="ECO:0000256" key="3">
    <source>
        <dbReference type="ARBA" id="ARBA00047960"/>
    </source>
</evidence>
<dbReference type="GO" id="GO:0004601">
    <property type="term" value="F:peroxidase activity"/>
    <property type="evidence" value="ECO:0007669"/>
    <property type="project" value="UniProtKB-ARBA"/>
</dbReference>
<dbReference type="EMBL" id="JAERRA010000001">
    <property type="protein sequence ID" value="MBL0719834.1"/>
    <property type="molecule type" value="Genomic_DNA"/>
</dbReference>
<dbReference type="InterPro" id="IPR010987">
    <property type="entry name" value="Glutathione-S-Trfase_C-like"/>
</dbReference>
<keyword evidence="7" id="KW-1185">Reference proteome</keyword>
<dbReference type="PANTHER" id="PTHR44051:SF9">
    <property type="entry name" value="GLUTATHIONE S-TRANSFERASE 1"/>
    <property type="match status" value="1"/>
</dbReference>
<dbReference type="PANTHER" id="PTHR44051">
    <property type="entry name" value="GLUTATHIONE S-TRANSFERASE-RELATED"/>
    <property type="match status" value="1"/>
</dbReference>
<feature type="domain" description="GST N-terminal" evidence="4">
    <location>
        <begin position="1"/>
        <end position="81"/>
    </location>
</feature>
<evidence type="ECO:0000313" key="7">
    <source>
        <dbReference type="Proteomes" id="UP000643207"/>
    </source>
</evidence>
<evidence type="ECO:0000313" key="6">
    <source>
        <dbReference type="EMBL" id="MBL0719834.1"/>
    </source>
</evidence>
<dbReference type="RefSeq" id="WP_201825380.1">
    <property type="nucleotide sequence ID" value="NZ_JAERRA010000001.1"/>
</dbReference>
<dbReference type="InterPro" id="IPR036249">
    <property type="entry name" value="Thioredoxin-like_sf"/>
</dbReference>
<dbReference type="SUPFAM" id="SSF47616">
    <property type="entry name" value="GST C-terminal domain-like"/>
    <property type="match status" value="1"/>
</dbReference>
<reference evidence="6 7" key="1">
    <citation type="submission" date="2021-01" db="EMBL/GenBank/DDBJ databases">
        <title>Piscinibacter sp. Jin2 Genome sequencing and assembly.</title>
        <authorList>
            <person name="Kim I."/>
        </authorList>
    </citation>
    <scope>NUCLEOTIDE SEQUENCE [LARGE SCALE GENOMIC DNA]</scope>
    <source>
        <strain evidence="6 7">Jin2</strain>
    </source>
</reference>
<dbReference type="InterPro" id="IPR036282">
    <property type="entry name" value="Glutathione-S-Trfase_C_sf"/>
</dbReference>
<gene>
    <name evidence="6" type="ORF">JI742_08025</name>
</gene>
<dbReference type="FunFam" id="3.40.30.10:FF:000156">
    <property type="entry name" value="Glutathione S-transferase 1"/>
    <property type="match status" value="1"/>
</dbReference>
<evidence type="ECO:0000259" key="4">
    <source>
        <dbReference type="PROSITE" id="PS50404"/>
    </source>
</evidence>
<accession>A0A9X0XDH2</accession>
<evidence type="ECO:0000259" key="5">
    <source>
        <dbReference type="PROSITE" id="PS50405"/>
    </source>
</evidence>
<dbReference type="Pfam" id="PF13409">
    <property type="entry name" value="GST_N_2"/>
    <property type="match status" value="1"/>
</dbReference>
<dbReference type="Gene3D" id="1.20.1050.10">
    <property type="match status" value="1"/>
</dbReference>
<dbReference type="CDD" id="cd03046">
    <property type="entry name" value="GST_N_GTT1_like"/>
    <property type="match status" value="1"/>
</dbReference>
<dbReference type="AlphaFoldDB" id="A0A9X0XDH2"/>
<evidence type="ECO:0000256" key="1">
    <source>
        <dbReference type="ARBA" id="ARBA00012452"/>
    </source>
</evidence>
<comment type="catalytic activity">
    <reaction evidence="3">
        <text>RX + glutathione = an S-substituted glutathione + a halide anion + H(+)</text>
        <dbReference type="Rhea" id="RHEA:16437"/>
        <dbReference type="ChEBI" id="CHEBI:15378"/>
        <dbReference type="ChEBI" id="CHEBI:16042"/>
        <dbReference type="ChEBI" id="CHEBI:17792"/>
        <dbReference type="ChEBI" id="CHEBI:57925"/>
        <dbReference type="ChEBI" id="CHEBI:90779"/>
        <dbReference type="EC" id="2.5.1.18"/>
    </reaction>
</comment>
<dbReference type="GO" id="GO:0005737">
    <property type="term" value="C:cytoplasm"/>
    <property type="evidence" value="ECO:0007669"/>
    <property type="project" value="UniProtKB-ARBA"/>
</dbReference>
<dbReference type="InterPro" id="IPR040079">
    <property type="entry name" value="Glutathione_S-Trfase"/>
</dbReference>
<dbReference type="SFLD" id="SFLDG00358">
    <property type="entry name" value="Main_(cytGST)"/>
    <property type="match status" value="1"/>
</dbReference>
<keyword evidence="2" id="KW-0808">Transferase</keyword>
<name>A0A9X0XDH2_9BURK</name>
<dbReference type="SFLD" id="SFLDG01150">
    <property type="entry name" value="Main.1:_Beta-like"/>
    <property type="match status" value="1"/>
</dbReference>
<dbReference type="InterPro" id="IPR004045">
    <property type="entry name" value="Glutathione_S-Trfase_N"/>
</dbReference>
<dbReference type="SFLD" id="SFLDS00019">
    <property type="entry name" value="Glutathione_Transferase_(cytos"/>
    <property type="match status" value="1"/>
</dbReference>
<dbReference type="SUPFAM" id="SSF52833">
    <property type="entry name" value="Thioredoxin-like"/>
    <property type="match status" value="1"/>
</dbReference>
<feature type="domain" description="GST C-terminal" evidence="5">
    <location>
        <begin position="87"/>
        <end position="226"/>
    </location>
</feature>
<evidence type="ECO:0000256" key="2">
    <source>
        <dbReference type="ARBA" id="ARBA00022679"/>
    </source>
</evidence>
<dbReference type="GO" id="GO:0004364">
    <property type="term" value="F:glutathione transferase activity"/>
    <property type="evidence" value="ECO:0007669"/>
    <property type="project" value="UniProtKB-EC"/>
</dbReference>
<comment type="caution">
    <text evidence="6">The sequence shown here is derived from an EMBL/GenBank/DDBJ whole genome shotgun (WGS) entry which is preliminary data.</text>
</comment>
<dbReference type="EC" id="2.5.1.18" evidence="1"/>
<dbReference type="CDD" id="cd03189">
    <property type="entry name" value="GST_C_GTT1_like"/>
    <property type="match status" value="1"/>
</dbReference>
<organism evidence="6 7">
    <name type="scientific">Aquariibacter lacus</name>
    <dbReference type="NCBI Taxonomy" id="2801332"/>
    <lineage>
        <taxon>Bacteria</taxon>
        <taxon>Pseudomonadati</taxon>
        <taxon>Pseudomonadota</taxon>
        <taxon>Betaproteobacteria</taxon>
        <taxon>Burkholderiales</taxon>
        <taxon>Sphaerotilaceae</taxon>
        <taxon>Aquariibacter</taxon>
    </lineage>
</organism>
<dbReference type="Gene3D" id="3.40.30.10">
    <property type="entry name" value="Glutaredoxin"/>
    <property type="match status" value="1"/>
</dbReference>
<protein>
    <recommendedName>
        <fullName evidence="1">glutathione transferase</fullName>
        <ecNumber evidence="1">2.5.1.18</ecNumber>
    </recommendedName>
</protein>
<sequence length="231" mass="25607">MLTVHHLEHSRSHRILWLLEELGLQYTLVVHRRDPKTLLAPDSLRAVHPLGKSPLVVEDGEVLAESGAIVEILHARHGQGRLRPPPGTAEDRRCTYWLHFAEGSAMPPLVMDLVFGRIRSAPMPFFAKPIARALADKVQQGWLAPQVEAQLDTMEAELARGGPYFAGQAFSLADLMMGYPVDAACQQPERLARRPRLAAWQAAMHARPAYRQALRIGGPLFPGMPPGRKSC</sequence>
<dbReference type="Proteomes" id="UP000643207">
    <property type="component" value="Unassembled WGS sequence"/>
</dbReference>
<dbReference type="PROSITE" id="PS50405">
    <property type="entry name" value="GST_CTER"/>
    <property type="match status" value="1"/>
</dbReference>
<proteinExistence type="predicted"/>